<evidence type="ECO:0000259" key="3">
    <source>
        <dbReference type="PROSITE" id="PS50918"/>
    </source>
</evidence>
<dbReference type="GO" id="GO:0005634">
    <property type="term" value="C:nucleus"/>
    <property type="evidence" value="ECO:0007669"/>
    <property type="project" value="TreeGrafter"/>
</dbReference>
<comment type="domain">
    <text evidence="1">The WWE domain mediates non-covalent poly(ADP-ribose)-binding.</text>
</comment>
<dbReference type="EC" id="2.3.2.27" evidence="1"/>
<keyword evidence="1" id="KW-0808">Transferase</keyword>
<dbReference type="PANTHER" id="PTHR13417">
    <property type="entry name" value="E3 UBIQUITIN-PROTEIN LIGASE RNF146"/>
    <property type="match status" value="1"/>
</dbReference>
<reference evidence="4" key="1">
    <citation type="submission" date="2016-06" db="UniProtKB">
        <authorList>
            <consortium name="WormBaseParasite"/>
        </authorList>
    </citation>
    <scope>IDENTIFICATION</scope>
</reference>
<dbReference type="Pfam" id="PF02825">
    <property type="entry name" value="WWE"/>
    <property type="match status" value="1"/>
</dbReference>
<feature type="region of interest" description="Disordered" evidence="2">
    <location>
        <begin position="135"/>
        <end position="156"/>
    </location>
</feature>
<dbReference type="PROSITE" id="PS50918">
    <property type="entry name" value="WWE"/>
    <property type="match status" value="1"/>
</dbReference>
<accession>A0A183AYC9</accession>
<feature type="compositionally biased region" description="Low complexity" evidence="2">
    <location>
        <begin position="7"/>
        <end position="30"/>
    </location>
</feature>
<dbReference type="AlphaFoldDB" id="A0A183AYC9"/>
<proteinExistence type="predicted"/>
<keyword evidence="1" id="KW-0862">Zinc</keyword>
<comment type="subcellular location">
    <subcellularLocation>
        <location evidence="1">Cytoplasm</location>
        <location evidence="1">Cytosol</location>
    </subcellularLocation>
</comment>
<dbReference type="SMART" id="SM00678">
    <property type="entry name" value="WWE"/>
    <property type="match status" value="1"/>
</dbReference>
<dbReference type="WBParaSite" id="ECPE_0001199901-mRNA-1">
    <property type="protein sequence ID" value="ECPE_0001199901-mRNA-1"/>
    <property type="gene ID" value="ECPE_0001199901"/>
</dbReference>
<dbReference type="GO" id="GO:0061630">
    <property type="term" value="F:ubiquitin protein ligase activity"/>
    <property type="evidence" value="ECO:0007669"/>
    <property type="project" value="UniProtKB-UniRule"/>
</dbReference>
<dbReference type="GO" id="GO:0005829">
    <property type="term" value="C:cytosol"/>
    <property type="evidence" value="ECO:0007669"/>
    <property type="project" value="UniProtKB-SubCell"/>
</dbReference>
<dbReference type="InterPro" id="IPR037197">
    <property type="entry name" value="WWE_dom_sf"/>
</dbReference>
<dbReference type="GO" id="GO:0072572">
    <property type="term" value="F:poly-ADP-D-ribose binding"/>
    <property type="evidence" value="ECO:0007669"/>
    <property type="project" value="UniProtKB-UniRule"/>
</dbReference>
<protein>
    <recommendedName>
        <fullName evidence="1">E3 ubiquitin-protein ligase</fullName>
        <ecNumber evidence="1">2.3.2.27</ecNumber>
    </recommendedName>
</protein>
<dbReference type="GO" id="GO:0008270">
    <property type="term" value="F:zinc ion binding"/>
    <property type="evidence" value="ECO:0007669"/>
    <property type="project" value="UniProtKB-UniRule"/>
</dbReference>
<dbReference type="InterPro" id="IPR018123">
    <property type="entry name" value="WWE-dom_subgr"/>
</dbReference>
<feature type="compositionally biased region" description="Low complexity" evidence="2">
    <location>
        <begin position="211"/>
        <end position="234"/>
    </location>
</feature>
<dbReference type="GO" id="GO:0051865">
    <property type="term" value="P:protein autoubiquitination"/>
    <property type="evidence" value="ECO:0007669"/>
    <property type="project" value="UniProtKB-UniRule"/>
</dbReference>
<feature type="compositionally biased region" description="Polar residues" evidence="2">
    <location>
        <begin position="171"/>
        <end position="197"/>
    </location>
</feature>
<dbReference type="InterPro" id="IPR004170">
    <property type="entry name" value="WWE_dom"/>
</dbReference>
<dbReference type="GO" id="GO:0016055">
    <property type="term" value="P:Wnt signaling pathway"/>
    <property type="evidence" value="ECO:0007669"/>
    <property type="project" value="InterPro"/>
</dbReference>
<keyword evidence="1" id="KW-0833">Ubl conjugation pathway</keyword>
<sequence length="257" mass="27975">LNTALEPSGSSNSSPISLSGSLPTQNPTVPVTVLPTPSASDYRWFYEGFAGWWQYEDRTSEELESAFSKNLPSCEVQVAGYIYTIDFVHMTQKRKDNSGRKRRIKRDLKDCEKKGIAGIKLSAIELKPVEINSGASSSVARSPHTQDNPGISAASSGNLTLGEDIFQATSRLSLSTDSPRPVCSTSNADPIQRNQSEMCAPPPVTRSRPATRSNRSPSLTRPSPSPIPRTSRNRYASRDTDGSRACGSRISRSVPRD</sequence>
<evidence type="ECO:0000256" key="1">
    <source>
        <dbReference type="RuleBase" id="RU367115"/>
    </source>
</evidence>
<comment type="function">
    <text evidence="1">E3 ubiquitin-protein ligase that specifically binds poly-ADP-ribosylated proteins and mediates their ubiquitination and subsequent degradation.</text>
</comment>
<feature type="region of interest" description="Disordered" evidence="2">
    <location>
        <begin position="171"/>
        <end position="257"/>
    </location>
</feature>
<evidence type="ECO:0000256" key="2">
    <source>
        <dbReference type="SAM" id="MobiDB-lite"/>
    </source>
</evidence>
<organism evidence="4">
    <name type="scientific">Echinostoma caproni</name>
    <dbReference type="NCBI Taxonomy" id="27848"/>
    <lineage>
        <taxon>Eukaryota</taxon>
        <taxon>Metazoa</taxon>
        <taxon>Spiralia</taxon>
        <taxon>Lophotrochozoa</taxon>
        <taxon>Platyhelminthes</taxon>
        <taxon>Trematoda</taxon>
        <taxon>Digenea</taxon>
        <taxon>Plagiorchiida</taxon>
        <taxon>Echinostomata</taxon>
        <taxon>Echinostomatoidea</taxon>
        <taxon>Echinostomatidae</taxon>
        <taxon>Echinostoma</taxon>
    </lineage>
</organism>
<feature type="region of interest" description="Disordered" evidence="2">
    <location>
        <begin position="1"/>
        <end position="30"/>
    </location>
</feature>
<comment type="catalytic activity">
    <reaction evidence="1">
        <text>S-ubiquitinyl-[E2 ubiquitin-conjugating enzyme]-L-cysteine + [acceptor protein]-L-lysine = [E2 ubiquitin-conjugating enzyme]-L-cysteine + N(6)-ubiquitinyl-[acceptor protein]-L-lysine.</text>
        <dbReference type="EC" id="2.3.2.27"/>
    </reaction>
</comment>
<dbReference type="PANTHER" id="PTHR13417:SF2">
    <property type="entry name" value="E3 UBIQUITIN-PROTEIN LIGASE RNF146"/>
    <property type="match status" value="1"/>
</dbReference>
<comment type="pathway">
    <text evidence="1">Protein modification; protein ubiquitination.</text>
</comment>
<dbReference type="Gene3D" id="3.30.720.50">
    <property type="match status" value="1"/>
</dbReference>
<dbReference type="InterPro" id="IPR033509">
    <property type="entry name" value="RNF146"/>
</dbReference>
<dbReference type="SUPFAM" id="SSF117839">
    <property type="entry name" value="WWE domain"/>
    <property type="match status" value="1"/>
</dbReference>
<keyword evidence="1" id="KW-0863">Zinc-finger</keyword>
<keyword evidence="1" id="KW-0963">Cytoplasm</keyword>
<keyword evidence="1" id="KW-0479">Metal-binding</keyword>
<dbReference type="GO" id="GO:0006511">
    <property type="term" value="P:ubiquitin-dependent protein catabolic process"/>
    <property type="evidence" value="ECO:0007669"/>
    <property type="project" value="UniProtKB-UniRule"/>
</dbReference>
<name>A0A183AYC9_9TREM</name>
<dbReference type="UniPathway" id="UPA00143"/>
<evidence type="ECO:0000313" key="4">
    <source>
        <dbReference type="WBParaSite" id="ECPE_0001199901-mRNA-1"/>
    </source>
</evidence>
<feature type="domain" description="WWE" evidence="3">
    <location>
        <begin position="30"/>
        <end position="106"/>
    </location>
</feature>
<comment type="PTM">
    <text evidence="1">Ubiquitinated; autoubiquitinated.</text>
</comment>